<dbReference type="AlphaFoldDB" id="A0AAV4RV00"/>
<reference evidence="1 2" key="1">
    <citation type="submission" date="2021-06" db="EMBL/GenBank/DDBJ databases">
        <title>Caerostris darwini draft genome.</title>
        <authorList>
            <person name="Kono N."/>
            <person name="Arakawa K."/>
        </authorList>
    </citation>
    <scope>NUCLEOTIDE SEQUENCE [LARGE SCALE GENOMIC DNA]</scope>
</reference>
<proteinExistence type="predicted"/>
<comment type="caution">
    <text evidence="1">The sequence shown here is derived from an EMBL/GenBank/DDBJ whole genome shotgun (WGS) entry which is preliminary data.</text>
</comment>
<name>A0AAV4RV00_9ARAC</name>
<accession>A0AAV4RV00</accession>
<evidence type="ECO:0000313" key="2">
    <source>
        <dbReference type="Proteomes" id="UP001054837"/>
    </source>
</evidence>
<evidence type="ECO:0000313" key="1">
    <source>
        <dbReference type="EMBL" id="GIY25177.1"/>
    </source>
</evidence>
<dbReference type="EMBL" id="BPLQ01006783">
    <property type="protein sequence ID" value="GIY25177.1"/>
    <property type="molecule type" value="Genomic_DNA"/>
</dbReference>
<sequence>MHRPLREGKEWERGTHLGFLGLFFLEEDPTQDSSWEERLGCRSIFWQRTFSLAEMALGRVSREESAITRLSQPLSSRWAGGLVVMETPEGGEEERFSTIGNICGRRVREGGNVFAGIPQHMSVFRFR</sequence>
<keyword evidence="2" id="KW-1185">Reference proteome</keyword>
<organism evidence="1 2">
    <name type="scientific">Caerostris darwini</name>
    <dbReference type="NCBI Taxonomy" id="1538125"/>
    <lineage>
        <taxon>Eukaryota</taxon>
        <taxon>Metazoa</taxon>
        <taxon>Ecdysozoa</taxon>
        <taxon>Arthropoda</taxon>
        <taxon>Chelicerata</taxon>
        <taxon>Arachnida</taxon>
        <taxon>Araneae</taxon>
        <taxon>Araneomorphae</taxon>
        <taxon>Entelegynae</taxon>
        <taxon>Araneoidea</taxon>
        <taxon>Araneidae</taxon>
        <taxon>Caerostris</taxon>
    </lineage>
</organism>
<gene>
    <name evidence="1" type="ORF">CDAR_615481</name>
</gene>
<dbReference type="Proteomes" id="UP001054837">
    <property type="component" value="Unassembled WGS sequence"/>
</dbReference>
<protein>
    <submittedName>
        <fullName evidence="1">Uncharacterized protein</fullName>
    </submittedName>
</protein>